<reference evidence="2 3" key="3">
    <citation type="submission" date="2019-11" db="EMBL/GenBank/DDBJ databases">
        <title>A de novo genome assembly of a pear dwarfing rootstock.</title>
        <authorList>
            <person name="Wang F."/>
            <person name="Wang J."/>
            <person name="Li S."/>
            <person name="Zhang Y."/>
            <person name="Fang M."/>
            <person name="Ma L."/>
            <person name="Zhao Y."/>
            <person name="Jiang S."/>
        </authorList>
    </citation>
    <scope>NUCLEOTIDE SEQUENCE [LARGE SCALE GENOMIC DNA]</scope>
    <source>
        <strain evidence="2">S2</strain>
        <tissue evidence="2">Leaf</tissue>
    </source>
</reference>
<dbReference type="AlphaFoldDB" id="A0A5N5I7H2"/>
<proteinExistence type="predicted"/>
<dbReference type="Proteomes" id="UP000327157">
    <property type="component" value="Chromosome 5"/>
</dbReference>
<name>A0A5N5I7H2_9ROSA</name>
<evidence type="ECO:0000313" key="2">
    <source>
        <dbReference type="EMBL" id="KAB2635113.1"/>
    </source>
</evidence>
<evidence type="ECO:0000313" key="3">
    <source>
        <dbReference type="Proteomes" id="UP000327157"/>
    </source>
</evidence>
<keyword evidence="3" id="KW-1185">Reference proteome</keyword>
<dbReference type="OrthoDB" id="1665692at2759"/>
<reference evidence="3" key="2">
    <citation type="submission" date="2019-10" db="EMBL/GenBank/DDBJ databases">
        <title>A de novo genome assembly of a pear dwarfing rootstock.</title>
        <authorList>
            <person name="Wang F."/>
            <person name="Wang J."/>
            <person name="Li S."/>
            <person name="Zhang Y."/>
            <person name="Fang M."/>
            <person name="Ma L."/>
            <person name="Zhao Y."/>
            <person name="Jiang S."/>
        </authorList>
    </citation>
    <scope>NUCLEOTIDE SEQUENCE [LARGE SCALE GENOMIC DNA]</scope>
</reference>
<evidence type="ECO:0000256" key="1">
    <source>
        <dbReference type="SAM" id="MobiDB-lite"/>
    </source>
</evidence>
<organism evidence="2 3">
    <name type="scientific">Pyrus ussuriensis x Pyrus communis</name>
    <dbReference type="NCBI Taxonomy" id="2448454"/>
    <lineage>
        <taxon>Eukaryota</taxon>
        <taxon>Viridiplantae</taxon>
        <taxon>Streptophyta</taxon>
        <taxon>Embryophyta</taxon>
        <taxon>Tracheophyta</taxon>
        <taxon>Spermatophyta</taxon>
        <taxon>Magnoliopsida</taxon>
        <taxon>eudicotyledons</taxon>
        <taxon>Gunneridae</taxon>
        <taxon>Pentapetalae</taxon>
        <taxon>rosids</taxon>
        <taxon>fabids</taxon>
        <taxon>Rosales</taxon>
        <taxon>Rosaceae</taxon>
        <taxon>Amygdaloideae</taxon>
        <taxon>Maleae</taxon>
        <taxon>Pyrus</taxon>
    </lineage>
</organism>
<comment type="caution">
    <text evidence="2">The sequence shown here is derived from an EMBL/GenBank/DDBJ whole genome shotgun (WGS) entry which is preliminary data.</text>
</comment>
<sequence>MSRLISTRRVASSGFPLPPPPLPSARSTPDSMWHMRRHHRCLQWRFSLVHVVLATHPHPTPPTNYNFDDINKSMDNYLDKLFYERYKLWKSDLHKHDELFDDPEIALDEGCPLELKDRLDDSNGICFPLGVAVPSTSEPYNPSTSEPVHQPDF</sequence>
<dbReference type="EMBL" id="SMOL01000004">
    <property type="protein sequence ID" value="KAB2635113.1"/>
    <property type="molecule type" value="Genomic_DNA"/>
</dbReference>
<gene>
    <name evidence="2" type="ORF">D8674_025647</name>
</gene>
<feature type="region of interest" description="Disordered" evidence="1">
    <location>
        <begin position="1"/>
        <end position="29"/>
    </location>
</feature>
<reference evidence="2 3" key="1">
    <citation type="submission" date="2019-09" db="EMBL/GenBank/DDBJ databases">
        <authorList>
            <person name="Ou C."/>
        </authorList>
    </citation>
    <scope>NUCLEOTIDE SEQUENCE [LARGE SCALE GENOMIC DNA]</scope>
    <source>
        <strain evidence="2">S2</strain>
        <tissue evidence="2">Leaf</tissue>
    </source>
</reference>
<protein>
    <submittedName>
        <fullName evidence="2">Uncharacterized protein</fullName>
    </submittedName>
</protein>
<accession>A0A5N5I7H2</accession>